<evidence type="ECO:0000259" key="8">
    <source>
        <dbReference type="PROSITE" id="PS51190"/>
    </source>
</evidence>
<dbReference type="Proteomes" id="UP000078387">
    <property type="component" value="Unassembled WGS sequence"/>
</dbReference>
<proteinExistence type="inferred from homology"/>
<evidence type="ECO:0000256" key="5">
    <source>
        <dbReference type="ARBA" id="ARBA00023242"/>
    </source>
</evidence>
<dbReference type="Pfam" id="PF02260">
    <property type="entry name" value="FATC"/>
    <property type="match status" value="1"/>
</dbReference>
<dbReference type="VEuPathDB" id="AmoebaDB:EHI_197310"/>
<dbReference type="CDD" id="cd05164">
    <property type="entry name" value="PIKKc"/>
    <property type="match status" value="1"/>
</dbReference>
<evidence type="ECO:0000256" key="3">
    <source>
        <dbReference type="ARBA" id="ARBA00022527"/>
    </source>
</evidence>
<dbReference type="VEuPathDB" id="AmoebaDB:KM1_080330"/>
<organism evidence="9 10">
    <name type="scientific">Entamoeba histolytica</name>
    <dbReference type="NCBI Taxonomy" id="5759"/>
    <lineage>
        <taxon>Eukaryota</taxon>
        <taxon>Amoebozoa</taxon>
        <taxon>Evosea</taxon>
        <taxon>Archamoebae</taxon>
        <taxon>Mastigamoebida</taxon>
        <taxon>Entamoebidae</taxon>
        <taxon>Entamoeba</taxon>
    </lineage>
</organism>
<dbReference type="GO" id="GO:0004674">
    <property type="term" value="F:protein serine/threonine kinase activity"/>
    <property type="evidence" value="ECO:0007669"/>
    <property type="project" value="UniProtKB-KW"/>
</dbReference>
<dbReference type="eggNOG" id="KOG0890">
    <property type="taxonomic scope" value="Eukaryota"/>
</dbReference>
<dbReference type="VEuPathDB" id="AmoebaDB:EHI7A_111850"/>
<dbReference type="PANTHER" id="PTHR11139">
    <property type="entry name" value="ATAXIA TELANGIECTASIA MUTATED ATM -RELATED"/>
    <property type="match status" value="1"/>
</dbReference>
<gene>
    <name evidence="9" type="ORF">CL6EHI_197310</name>
</gene>
<keyword evidence="6" id="KW-0175">Coiled coil</keyword>
<evidence type="ECO:0000256" key="4">
    <source>
        <dbReference type="ARBA" id="ARBA00022763"/>
    </source>
</evidence>
<evidence type="ECO:0000259" key="7">
    <source>
        <dbReference type="PROSITE" id="PS50290"/>
    </source>
</evidence>
<dbReference type="InterPro" id="IPR003152">
    <property type="entry name" value="FATC_dom"/>
</dbReference>
<dbReference type="PROSITE" id="PS51190">
    <property type="entry name" value="FATC"/>
    <property type="match status" value="1"/>
</dbReference>
<dbReference type="GO" id="GO:0000723">
    <property type="term" value="P:telomere maintenance"/>
    <property type="evidence" value="ECO:0007669"/>
    <property type="project" value="TreeGrafter"/>
</dbReference>
<evidence type="ECO:0000313" key="10">
    <source>
        <dbReference type="Proteomes" id="UP000078387"/>
    </source>
</evidence>
<keyword evidence="3" id="KW-0723">Serine/threonine-protein kinase</keyword>
<dbReference type="GO" id="GO:0005634">
    <property type="term" value="C:nucleus"/>
    <property type="evidence" value="ECO:0007669"/>
    <property type="project" value="UniProtKB-SubCell"/>
</dbReference>
<dbReference type="InterPro" id="IPR000403">
    <property type="entry name" value="PI3/4_kinase_cat_dom"/>
</dbReference>
<dbReference type="VEuPathDB" id="AmoebaDB:EHI8A_215280"/>
<dbReference type="GO" id="GO:0006281">
    <property type="term" value="P:DNA repair"/>
    <property type="evidence" value="ECO:0007669"/>
    <property type="project" value="TreeGrafter"/>
</dbReference>
<dbReference type="Gene3D" id="3.30.1010.10">
    <property type="entry name" value="Phosphatidylinositol 3-kinase Catalytic Subunit, Chain A, domain 4"/>
    <property type="match status" value="1"/>
</dbReference>
<accession>A0A175JGA2</accession>
<name>A0A175JGA2_ENTHI</name>
<dbReference type="GO" id="GO:0000077">
    <property type="term" value="P:DNA damage checkpoint signaling"/>
    <property type="evidence" value="ECO:0007669"/>
    <property type="project" value="TreeGrafter"/>
</dbReference>
<dbReference type="GO" id="GO:0005694">
    <property type="term" value="C:chromosome"/>
    <property type="evidence" value="ECO:0007669"/>
    <property type="project" value="TreeGrafter"/>
</dbReference>
<dbReference type="InterPro" id="IPR011009">
    <property type="entry name" value="Kinase-like_dom_sf"/>
</dbReference>
<dbReference type="VEuPathDB" id="AmoebaDB:EHI5A_040200"/>
<dbReference type="SMART" id="SM00146">
    <property type="entry name" value="PI3Kc"/>
    <property type="match status" value="1"/>
</dbReference>
<dbReference type="InterPro" id="IPR057564">
    <property type="entry name" value="HEAT_ATR"/>
</dbReference>
<feature type="coiled-coil region" evidence="6">
    <location>
        <begin position="525"/>
        <end position="583"/>
    </location>
</feature>
<comment type="caution">
    <text evidence="9">The sequence shown here is derived from an EMBL/GenBank/DDBJ whole genome shotgun (WGS) entry which is preliminary data.</text>
</comment>
<keyword evidence="9" id="KW-0418">Kinase</keyword>
<dbReference type="InterPro" id="IPR036940">
    <property type="entry name" value="PI3/4_kinase_cat_sf"/>
</dbReference>
<dbReference type="SMART" id="SM01343">
    <property type="entry name" value="FATC"/>
    <property type="match status" value="1"/>
</dbReference>
<dbReference type="Gene3D" id="1.10.1070.11">
    <property type="entry name" value="Phosphatidylinositol 3-/4-kinase, catalytic domain"/>
    <property type="match status" value="1"/>
</dbReference>
<evidence type="ECO:0000256" key="6">
    <source>
        <dbReference type="SAM" id="Coils"/>
    </source>
</evidence>
<dbReference type="Pfam" id="PF23593">
    <property type="entry name" value="HEAT_ATR"/>
    <property type="match status" value="1"/>
</dbReference>
<dbReference type="SUPFAM" id="SSF56112">
    <property type="entry name" value="Protein kinase-like (PK-like)"/>
    <property type="match status" value="1"/>
</dbReference>
<keyword evidence="5" id="KW-0539">Nucleus</keyword>
<evidence type="ECO:0000256" key="1">
    <source>
        <dbReference type="ARBA" id="ARBA00004123"/>
    </source>
</evidence>
<dbReference type="PROSITE" id="PS50290">
    <property type="entry name" value="PI3_4_KINASE_3"/>
    <property type="match status" value="1"/>
</dbReference>
<feature type="domain" description="PI3K/PI4K catalytic" evidence="7">
    <location>
        <begin position="1955"/>
        <end position="2269"/>
    </location>
</feature>
<feature type="domain" description="FATC" evidence="8">
    <location>
        <begin position="2252"/>
        <end position="2284"/>
    </location>
</feature>
<dbReference type="Pfam" id="PF00454">
    <property type="entry name" value="PI3_PI4_kinase"/>
    <property type="match status" value="1"/>
</dbReference>
<protein>
    <submittedName>
        <fullName evidence="9">Phosphatidylinositol 3-and 4-kinase family</fullName>
    </submittedName>
</protein>
<evidence type="ECO:0000313" key="9">
    <source>
        <dbReference type="EMBL" id="GAT92637.1"/>
    </source>
</evidence>
<sequence>MNEDEIKTVLKRLKSESQTQNELNEKVPYLVNTLNESKYLKYQNEICEIIGSNIGVYSRKSIIQQIYYILPDLIFGINKQITEQPIINKEQPFYINHPFIPNSKQIITNPIVFSCGILKITMLLIKKSQVKFYTPMIDLIITILKSDNHKTNLISSTLDFVFVLFKGLNSPSFNQYFYQTLFEWSIKERNISKEIKGVLENIPINIGRECQHIIQEAISISTTPIYFKILVRLIKEGGIEILKEYKDIIINGMCCGEREDVIEFIEETKKKEEGIKILQEQENKLKSIIESKGVYKKANTIQAGFIYCTRCVKNEDEYEEIMKRIRNEITNEVVNMIKKEVKEDILNVITFISIEITEKKYWMGISEEQFYSTLTTHLNILYQQCIKEIGRNEKGLESIIKCLIIGYPENDSKKEEFIEMMSENEVVMKKYMKHILTYLPLYPKRAKNINQKLMIKTLGKGINKESEKVIGKLCCYYALSTNKIHMKRNRKGEEYNVECPFCDGKEENTKEMYQIKTTLTFEGITESVKNKYNKLNEEEDNKEERGIVGETYIRMIIHLPISNKEKMEKIKEMIKRMKGIKKNKEYCKIFRIIFRFISKVITERIDEDNEENKKYFEGIIEEMVNKEVEDRIEIYDIIGEVINEIDITKINIIIKRMIYEPKFYENQMMRIRIIETMKKCGKYLEYPTIERMFNEHRELDKDIFYLTRQPYQNSFINHFLDEKNENGFNKFIEIRKENILPEIIYDILTKKKNENQFNIDENQGFEIYSKNINIRLEIYYHIFHEWIKEGNENLLSKVTIEIKKVFNKLNSEQQNIIMELLKKDHSSIFEHFLLRSKEKEMKNTIIILNKVIICLEQMKVGDNKDDTIQEIGKKYGLIFMNRIRRVLGLSNTKENVFGWNDGFNGITKFLSLKSEIKDIKYILLKIIRKITKKVISRKEVNSQTIDTMRMWRKMCECKDNDDIILEIALTTKELINKGNDNEEIRRIGNNIIEELKKGKESIKVFYPEFNLGCIETKHEEQAELAIAKKLLTGSKSKKVKYYILKKINKILSEGGISSLSKLNDEQLNNTLTTLIKEMKGNKDIEYEIGKIIGVIGAISPSRIHQDVPFSIDKEDSTNMNTLIITLLKNHLVPELIERGGDESLLFVIMNLLTNGFTKQKKVLQQTRSKIINGIMNNLPIEQQTIINNIINSYNSITMINEPNIKFEKKMFLEKGYSIFTNWVVSFYSFIISNINNVSPEYQIFNLMINIMINTTFDCQIPVIHLLFPIALKYSLIQSSPKSIQDITEEVIDVLEKIKRNNENSNAIYASQLLFETIDYLTGFKDNENIVQFLSGIDQMLIASTAQAVNSPERAYVLIENYLHDNNGINENQRKTLIKDMISLSKELGKQHEMAFWKRKSSGIINDEEINEEERLEENNINTINTSTKDEFIIRKMIRKFIKGEEIDNVKVYIKDKIWEIIWNCIFEYNKDTIKNNVKEGIEILSKRLGKEIKISYMRAYETIKLLHIFYDIKYLTKRRNETNNITKKYKDIIQRMKYLNKNIEDTETLTLIQIGILNAIKPIQNEMTTQVTINIIQKLANEINENICQSLIILSHLCRHARMFNKSKDYCNIAIKINQRENKEIITSTIIYQIGIEKCMSEYQQSHCIEVLSDLKVLYDEMNKKSKINKMIGYDCVIKKLALKIAIMSEENNGNYEEILGWYKKALSEKDEDEMKNKMFQQNKLKMKVYYFYAHFLETVNQIDINDSNLILEILMKYMFSLKYGFKYLYYIIPKIISLSNSIDTNGKKIMKDFVRYYPEYLWYPFLTLIISKLEEPNFSKTFLSLILTKVLVKYPEQVSWRLASSIFSRNEKRVTIIKKIIEKANTLNNTVQIIFNELIQFGDAFNLLAKDNDLEPGIHKFTSKRQQKYSILLNENWSHLIIPTQKALTINIPESHLQNNYSPFEISLPKIKCIENSFRILNSLQKPKKITILSKDKSEPYYFLCKGKDDIRKDNFVQELFGALNHLFETSHYSQQYNLKIQTYTALPMSEETGLIEWASNTIPMKSLIVESRTKDIITYHKLVAKEGNQRKRVDLYKKYILNSSYTLPPQFYSNFNHSFPIPHHQIKARENYSKSMAVMSMVGSIIGLGDRHLENILLNTKDGNIVHIDFDMLFWKGEILPVPETVPFRLTTNMIDCFGPQAENGLFLDMCTVVLKTLRHNQSVIISLTDSMLQNPFIDWANNESSASQIPEKPIPRFKRILSGIDKLGRVVSERSQAEQLINDAKSVDNLGSMFQGWLPYI</sequence>
<keyword evidence="4" id="KW-0227">DNA damage</keyword>
<dbReference type="VEuPathDB" id="AmoebaDB:KM1_080320"/>
<keyword evidence="9" id="KW-0808">Transferase</keyword>
<reference evidence="9 10" key="1">
    <citation type="submission" date="2016-05" db="EMBL/GenBank/DDBJ databases">
        <title>First whole genome sequencing of Entamoeba histolytica HM1:IMSS-clone-6.</title>
        <authorList>
            <person name="Mukherjee Avik.K."/>
            <person name="Izumyama S."/>
            <person name="Nakada-Tsukui K."/>
            <person name="Nozaki T."/>
        </authorList>
    </citation>
    <scope>NUCLEOTIDE SEQUENCE [LARGE SCALE GENOMIC DNA]</scope>
    <source>
        <strain evidence="9 10">HM1:IMSS clone 6</strain>
    </source>
</reference>
<dbReference type="PANTHER" id="PTHR11139:SF69">
    <property type="entry name" value="SERINE_THREONINE-PROTEIN KINASE ATR"/>
    <property type="match status" value="1"/>
</dbReference>
<evidence type="ECO:0000256" key="2">
    <source>
        <dbReference type="ARBA" id="ARBA00010769"/>
    </source>
</evidence>
<dbReference type="EMBL" id="BDEQ01000001">
    <property type="protein sequence ID" value="GAT92637.1"/>
    <property type="molecule type" value="Genomic_DNA"/>
</dbReference>
<dbReference type="InterPro" id="IPR050517">
    <property type="entry name" value="DDR_Repair_Kinase"/>
</dbReference>
<comment type="similarity">
    <text evidence="2">Belongs to the PI3/PI4-kinase family. ATM subfamily.</text>
</comment>
<comment type="subcellular location">
    <subcellularLocation>
        <location evidence="1">Nucleus</location>
    </subcellularLocation>
</comment>